<dbReference type="InterPro" id="IPR027417">
    <property type="entry name" value="P-loop_NTPase"/>
</dbReference>
<dbReference type="RefSeq" id="WP_242941164.1">
    <property type="nucleotide sequence ID" value="NZ_FQXV01000003.1"/>
</dbReference>
<dbReference type="STRING" id="1123282.SAMN02745823_01354"/>
<dbReference type="AlphaFoldDB" id="A0A1M5WLM2"/>
<dbReference type="CDD" id="cd03214">
    <property type="entry name" value="ABC_Iron-Siderophores_B12_Hemin"/>
    <property type="match status" value="1"/>
</dbReference>
<dbReference type="InterPro" id="IPR017871">
    <property type="entry name" value="ABC_transporter-like_CS"/>
</dbReference>
<protein>
    <submittedName>
        <fullName evidence="11">Iron complex transport system ATP-binding protein</fullName>
    </submittedName>
</protein>
<keyword evidence="9" id="KW-0472">Membrane</keyword>
<sequence>MVCVENIRFSYGDTPVLQGVSLTVKAGVVTTLMGANGCGKTTLLNLMTKNLRPDAGHVTLDGTDIQSMRLKEFARCAAIVHQKNSAPDDLSVRKLVSYGRLPYCSMLRSQRGEDLEKVEWALSATDMTALADRPMGALSGGERQRAFLSMALAQGTRLLYLDEPTTFLDVRYQVELLRLIRRLNRELGITIVMVLHDINQALCYSDEVVGLKDGAVFCQGPPNQVISQETIHALYGIRLEVCRQNKTLWVMTV</sequence>
<dbReference type="GO" id="GO:0005886">
    <property type="term" value="C:plasma membrane"/>
    <property type="evidence" value="ECO:0007669"/>
    <property type="project" value="UniProtKB-SubCell"/>
</dbReference>
<proteinExistence type="predicted"/>
<keyword evidence="6 11" id="KW-0067">ATP-binding</keyword>
<evidence type="ECO:0000256" key="3">
    <source>
        <dbReference type="ARBA" id="ARBA00022475"/>
    </source>
</evidence>
<dbReference type="EMBL" id="FQXV01000003">
    <property type="protein sequence ID" value="SHH88455.1"/>
    <property type="molecule type" value="Genomic_DNA"/>
</dbReference>
<dbReference type="PROSITE" id="PS50893">
    <property type="entry name" value="ABC_TRANSPORTER_2"/>
    <property type="match status" value="1"/>
</dbReference>
<dbReference type="InterPro" id="IPR051535">
    <property type="entry name" value="Siderophore_ABC-ATPase"/>
</dbReference>
<reference evidence="11 12" key="1">
    <citation type="submission" date="2016-11" db="EMBL/GenBank/DDBJ databases">
        <authorList>
            <person name="Jaros S."/>
            <person name="Januszkiewicz K."/>
            <person name="Wedrychowicz H."/>
        </authorList>
    </citation>
    <scope>NUCLEOTIDE SEQUENCE [LARGE SCALE GENOMIC DNA]</scope>
    <source>
        <strain evidence="11 12">DSM 10068</strain>
    </source>
</reference>
<dbReference type="GO" id="GO:0006826">
    <property type="term" value="P:iron ion transport"/>
    <property type="evidence" value="ECO:0007669"/>
    <property type="project" value="UniProtKB-KW"/>
</dbReference>
<dbReference type="Gene3D" id="3.40.50.300">
    <property type="entry name" value="P-loop containing nucleotide triphosphate hydrolases"/>
    <property type="match status" value="1"/>
</dbReference>
<comment type="subcellular location">
    <subcellularLocation>
        <location evidence="1">Cell membrane</location>
        <topology evidence="1">Peripheral membrane protein</topology>
    </subcellularLocation>
</comment>
<evidence type="ECO:0000256" key="8">
    <source>
        <dbReference type="ARBA" id="ARBA00023065"/>
    </source>
</evidence>
<keyword evidence="12" id="KW-1185">Reference proteome</keyword>
<dbReference type="GO" id="GO:0005524">
    <property type="term" value="F:ATP binding"/>
    <property type="evidence" value="ECO:0007669"/>
    <property type="project" value="UniProtKB-KW"/>
</dbReference>
<dbReference type="PROSITE" id="PS00211">
    <property type="entry name" value="ABC_TRANSPORTER_1"/>
    <property type="match status" value="1"/>
</dbReference>
<name>A0A1M5WLM2_9FIRM</name>
<keyword evidence="3" id="KW-1003">Cell membrane</keyword>
<accession>A0A1M5WLM2</accession>
<evidence type="ECO:0000256" key="4">
    <source>
        <dbReference type="ARBA" id="ARBA00022496"/>
    </source>
</evidence>
<dbReference type="InterPro" id="IPR003439">
    <property type="entry name" value="ABC_transporter-like_ATP-bd"/>
</dbReference>
<dbReference type="PANTHER" id="PTHR42771:SF10">
    <property type="entry name" value="FERRICHROME TRANSPORT ATP-BINDING PROTEIN FHUC"/>
    <property type="match status" value="1"/>
</dbReference>
<evidence type="ECO:0000256" key="1">
    <source>
        <dbReference type="ARBA" id="ARBA00004202"/>
    </source>
</evidence>
<dbReference type="PANTHER" id="PTHR42771">
    <property type="entry name" value="IRON(3+)-HYDROXAMATE IMPORT ATP-BINDING PROTEIN FHUC"/>
    <property type="match status" value="1"/>
</dbReference>
<evidence type="ECO:0000259" key="10">
    <source>
        <dbReference type="PROSITE" id="PS50893"/>
    </source>
</evidence>
<dbReference type="InterPro" id="IPR003593">
    <property type="entry name" value="AAA+_ATPase"/>
</dbReference>
<evidence type="ECO:0000256" key="2">
    <source>
        <dbReference type="ARBA" id="ARBA00022448"/>
    </source>
</evidence>
<dbReference type="GO" id="GO:0016887">
    <property type="term" value="F:ATP hydrolysis activity"/>
    <property type="evidence" value="ECO:0007669"/>
    <property type="project" value="InterPro"/>
</dbReference>
<evidence type="ECO:0000256" key="6">
    <source>
        <dbReference type="ARBA" id="ARBA00022840"/>
    </source>
</evidence>
<gene>
    <name evidence="11" type="ORF">SAMN02745823_01354</name>
</gene>
<evidence type="ECO:0000256" key="5">
    <source>
        <dbReference type="ARBA" id="ARBA00022741"/>
    </source>
</evidence>
<keyword evidence="2" id="KW-0813">Transport</keyword>
<evidence type="ECO:0000313" key="12">
    <source>
        <dbReference type="Proteomes" id="UP000183995"/>
    </source>
</evidence>
<evidence type="ECO:0000256" key="9">
    <source>
        <dbReference type="ARBA" id="ARBA00023136"/>
    </source>
</evidence>
<evidence type="ECO:0000256" key="7">
    <source>
        <dbReference type="ARBA" id="ARBA00023004"/>
    </source>
</evidence>
<dbReference type="FunFam" id="3.40.50.300:FF:000134">
    <property type="entry name" value="Iron-enterobactin ABC transporter ATP-binding protein"/>
    <property type="match status" value="1"/>
</dbReference>
<feature type="domain" description="ABC transporter" evidence="10">
    <location>
        <begin position="2"/>
        <end position="238"/>
    </location>
</feature>
<organism evidence="11 12">
    <name type="scientific">Sporobacter termitidis DSM 10068</name>
    <dbReference type="NCBI Taxonomy" id="1123282"/>
    <lineage>
        <taxon>Bacteria</taxon>
        <taxon>Bacillati</taxon>
        <taxon>Bacillota</taxon>
        <taxon>Clostridia</taxon>
        <taxon>Eubacteriales</taxon>
        <taxon>Oscillospiraceae</taxon>
        <taxon>Sporobacter</taxon>
    </lineage>
</organism>
<dbReference type="SMART" id="SM00382">
    <property type="entry name" value="AAA"/>
    <property type="match status" value="1"/>
</dbReference>
<keyword evidence="5" id="KW-0547">Nucleotide-binding</keyword>
<keyword evidence="8" id="KW-0406">Ion transport</keyword>
<dbReference type="SUPFAM" id="SSF52540">
    <property type="entry name" value="P-loop containing nucleoside triphosphate hydrolases"/>
    <property type="match status" value="1"/>
</dbReference>
<dbReference type="Pfam" id="PF00005">
    <property type="entry name" value="ABC_tran"/>
    <property type="match status" value="1"/>
</dbReference>
<keyword evidence="7" id="KW-0408">Iron</keyword>
<evidence type="ECO:0000313" key="11">
    <source>
        <dbReference type="EMBL" id="SHH88455.1"/>
    </source>
</evidence>
<dbReference type="Proteomes" id="UP000183995">
    <property type="component" value="Unassembled WGS sequence"/>
</dbReference>
<keyword evidence="4" id="KW-0410">Iron transport</keyword>